<feature type="transmembrane region" description="Helical" evidence="1">
    <location>
        <begin position="118"/>
        <end position="141"/>
    </location>
</feature>
<sequence length="198" mass="20650">MSDSNRTRKIVITAVMAAVSVVLGATRLGFIPWISGASLTIMHVPVIIGAILEGPVVGMIIGLIFGIFSLIQAAVSPTGPVDVFFVNPLISVLPRILIGLTSFLVFKAFRGKFLSISIVLASLMGSLTNTLLVLGALGIAGALPWELIGAIVLANGLAEAAAAALICSAVILTWKSVDHQGKRSQLEDLKEDHDVAGR</sequence>
<evidence type="ECO:0000313" key="2">
    <source>
        <dbReference type="EMBL" id="QEN09686.1"/>
    </source>
</evidence>
<accession>A0A5C1QT01</accession>
<organism evidence="2 3">
    <name type="scientific">Oceanispirochaeta crateris</name>
    <dbReference type="NCBI Taxonomy" id="2518645"/>
    <lineage>
        <taxon>Bacteria</taxon>
        <taxon>Pseudomonadati</taxon>
        <taxon>Spirochaetota</taxon>
        <taxon>Spirochaetia</taxon>
        <taxon>Spirochaetales</taxon>
        <taxon>Spirochaetaceae</taxon>
        <taxon>Oceanispirochaeta</taxon>
    </lineage>
</organism>
<feature type="transmembrane region" description="Helical" evidence="1">
    <location>
        <begin position="46"/>
        <end position="71"/>
    </location>
</feature>
<dbReference type="EMBL" id="CP036150">
    <property type="protein sequence ID" value="QEN09686.1"/>
    <property type="molecule type" value="Genomic_DNA"/>
</dbReference>
<keyword evidence="3" id="KW-1185">Reference proteome</keyword>
<dbReference type="KEGG" id="ock:EXM22_17460"/>
<feature type="transmembrane region" description="Helical" evidence="1">
    <location>
        <begin position="147"/>
        <end position="174"/>
    </location>
</feature>
<keyword evidence="1" id="KW-0812">Transmembrane</keyword>
<dbReference type="Pfam" id="PF12822">
    <property type="entry name" value="ECF_trnsprt"/>
    <property type="match status" value="1"/>
</dbReference>
<name>A0A5C1QT01_9SPIO</name>
<dbReference type="AlphaFoldDB" id="A0A5C1QT01"/>
<proteinExistence type="predicted"/>
<evidence type="ECO:0000256" key="1">
    <source>
        <dbReference type="SAM" id="Phobius"/>
    </source>
</evidence>
<dbReference type="InterPro" id="IPR024529">
    <property type="entry name" value="ECF_trnsprt_substrate-spec"/>
</dbReference>
<reference evidence="2 3" key="1">
    <citation type="submission" date="2019-02" db="EMBL/GenBank/DDBJ databases">
        <title>Complete Genome Sequence and Methylome Analysis of free living Spirochaetas.</title>
        <authorList>
            <person name="Fomenkov A."/>
            <person name="Dubinina G."/>
            <person name="Leshcheva N."/>
            <person name="Mikheeva N."/>
            <person name="Grabovich M."/>
            <person name="Vincze T."/>
            <person name="Roberts R.J."/>
        </authorList>
    </citation>
    <scope>NUCLEOTIDE SEQUENCE [LARGE SCALE GENOMIC DNA]</scope>
    <source>
        <strain evidence="2 3">K2</strain>
    </source>
</reference>
<feature type="transmembrane region" description="Helical" evidence="1">
    <location>
        <begin position="83"/>
        <end position="106"/>
    </location>
</feature>
<protein>
    <submittedName>
        <fullName evidence="2">ECF transporter S component</fullName>
    </submittedName>
</protein>
<dbReference type="RefSeq" id="WP_149487759.1">
    <property type="nucleotide sequence ID" value="NZ_CP036150.1"/>
</dbReference>
<keyword evidence="1" id="KW-1133">Transmembrane helix</keyword>
<evidence type="ECO:0000313" key="3">
    <source>
        <dbReference type="Proteomes" id="UP000324209"/>
    </source>
</evidence>
<dbReference type="OrthoDB" id="9813540at2"/>
<dbReference type="Gene3D" id="1.10.1760.20">
    <property type="match status" value="1"/>
</dbReference>
<dbReference type="GO" id="GO:0022857">
    <property type="term" value="F:transmembrane transporter activity"/>
    <property type="evidence" value="ECO:0007669"/>
    <property type="project" value="InterPro"/>
</dbReference>
<dbReference type="Proteomes" id="UP000324209">
    <property type="component" value="Chromosome"/>
</dbReference>
<gene>
    <name evidence="2" type="ORF">EXM22_17460</name>
</gene>
<keyword evidence="1" id="KW-0472">Membrane</keyword>
<feature type="transmembrane region" description="Helical" evidence="1">
    <location>
        <begin position="12"/>
        <end position="34"/>
    </location>
</feature>